<organism evidence="4 5">
    <name type="scientific">Aeromicrobium camelliae</name>
    <dbReference type="NCBI Taxonomy" id="1538144"/>
    <lineage>
        <taxon>Bacteria</taxon>
        <taxon>Bacillati</taxon>
        <taxon>Actinomycetota</taxon>
        <taxon>Actinomycetes</taxon>
        <taxon>Propionibacteriales</taxon>
        <taxon>Nocardioidaceae</taxon>
        <taxon>Aeromicrobium</taxon>
    </lineage>
</organism>
<evidence type="ECO:0000313" key="5">
    <source>
        <dbReference type="Proteomes" id="UP000275225"/>
    </source>
</evidence>
<dbReference type="Proteomes" id="UP000275225">
    <property type="component" value="Unassembled WGS sequence"/>
</dbReference>
<dbReference type="InterPro" id="IPR050922">
    <property type="entry name" value="LytR/CpsA/Psr_CW_biosynth"/>
</dbReference>
<evidence type="ECO:0000256" key="2">
    <source>
        <dbReference type="SAM" id="MobiDB-lite"/>
    </source>
</evidence>
<feature type="compositionally biased region" description="Low complexity" evidence="2">
    <location>
        <begin position="338"/>
        <end position="352"/>
    </location>
</feature>
<evidence type="ECO:0000259" key="3">
    <source>
        <dbReference type="Pfam" id="PF03816"/>
    </source>
</evidence>
<feature type="domain" description="Cell envelope-related transcriptional attenuator" evidence="3">
    <location>
        <begin position="90"/>
        <end position="241"/>
    </location>
</feature>
<dbReference type="Gene3D" id="3.40.630.190">
    <property type="entry name" value="LCP protein"/>
    <property type="match status" value="1"/>
</dbReference>
<evidence type="ECO:0000256" key="1">
    <source>
        <dbReference type="ARBA" id="ARBA00006068"/>
    </source>
</evidence>
<keyword evidence="5" id="KW-1185">Reference proteome</keyword>
<accession>A0A3N6YH06</accession>
<dbReference type="NCBIfam" id="TIGR00350">
    <property type="entry name" value="lytR_cpsA_psr"/>
    <property type="match status" value="1"/>
</dbReference>
<dbReference type="Pfam" id="PF03816">
    <property type="entry name" value="LytR_cpsA_psr"/>
    <property type="match status" value="1"/>
</dbReference>
<gene>
    <name evidence="4" type="ORF">EHW97_05070</name>
</gene>
<sequence length="368" mass="39274">MARESMSPRGRHVIRPRRRRRLVVGAITAVVLPALLVAAVVLRMLNNVSTVEVETIQASEPDGPLNVLLIGSDARSAGGGRYGDDDGTGRSDSMVLAHLSAQNDRIDAVQIPRDLMMEVPACEDAGWPGGMLMINATFDFGPSCAHRAVEAVTGVPIHHLVVLDFDGFEQMVDALGGIDVCLDEPVRDQWSMADLPAGPQKLNGEQALALARTRHAFGDGSDIARMENQQRVMSAIAQQATSEGLLTRPDRLVRFLNAVTSSLTVDDALGSPGELVSLASRVASVPLSAITFQVMPWQPASFDPNRVEMTDEARELFAALRDDVSPDAAAESPDEESPAAPDDPQQDAAAPEPVAPPAERRSADVPLC</sequence>
<dbReference type="InterPro" id="IPR004474">
    <property type="entry name" value="LytR_CpsA_psr"/>
</dbReference>
<protein>
    <submittedName>
        <fullName evidence="4">LytR family transcriptional regulator</fullName>
    </submittedName>
</protein>
<name>A0A3N6YH06_9ACTN</name>
<proteinExistence type="inferred from homology"/>
<feature type="region of interest" description="Disordered" evidence="2">
    <location>
        <begin position="320"/>
        <end position="368"/>
    </location>
</feature>
<feature type="compositionally biased region" description="Basic and acidic residues" evidence="2">
    <location>
        <begin position="358"/>
        <end position="368"/>
    </location>
</feature>
<dbReference type="EMBL" id="RQJX01000004">
    <property type="protein sequence ID" value="RQN09064.1"/>
    <property type="molecule type" value="Genomic_DNA"/>
</dbReference>
<dbReference type="AlphaFoldDB" id="A0A3N6YH06"/>
<comment type="caution">
    <text evidence="4">The sequence shown here is derived from an EMBL/GenBank/DDBJ whole genome shotgun (WGS) entry which is preliminary data.</text>
</comment>
<dbReference type="OrthoDB" id="9782542at2"/>
<evidence type="ECO:0000313" key="4">
    <source>
        <dbReference type="EMBL" id="RQN09064.1"/>
    </source>
</evidence>
<dbReference type="PANTHER" id="PTHR33392:SF6">
    <property type="entry name" value="POLYISOPRENYL-TEICHOIC ACID--PEPTIDOGLYCAN TEICHOIC ACID TRANSFERASE TAGU"/>
    <property type="match status" value="1"/>
</dbReference>
<dbReference type="PANTHER" id="PTHR33392">
    <property type="entry name" value="POLYISOPRENYL-TEICHOIC ACID--PEPTIDOGLYCAN TEICHOIC ACID TRANSFERASE TAGU"/>
    <property type="match status" value="1"/>
</dbReference>
<reference evidence="4 5" key="1">
    <citation type="submission" date="2018-11" db="EMBL/GenBank/DDBJ databases">
        <authorList>
            <person name="Li F."/>
        </authorList>
    </citation>
    <scope>NUCLEOTIDE SEQUENCE [LARGE SCALE GENOMIC DNA]</scope>
    <source>
        <strain evidence="4 5">YS17T</strain>
    </source>
</reference>
<comment type="similarity">
    <text evidence="1">Belongs to the LytR/CpsA/Psr (LCP) family.</text>
</comment>